<gene>
    <name evidence="3" type="ORF">C7B65_20150</name>
</gene>
<reference evidence="3 4" key="1">
    <citation type="submission" date="2018-02" db="EMBL/GenBank/DDBJ databases">
        <authorList>
            <person name="Cohen D.B."/>
            <person name="Kent A.D."/>
        </authorList>
    </citation>
    <scope>NUCLEOTIDE SEQUENCE [LARGE SCALE GENOMIC DNA]</scope>
    <source>
        <strain evidence="3 4">ULC007</strain>
    </source>
</reference>
<dbReference type="AlphaFoldDB" id="A0A2T1D8W6"/>
<keyword evidence="2" id="KW-0472">Membrane</keyword>
<keyword evidence="2" id="KW-1133">Transmembrane helix</keyword>
<feature type="transmembrane region" description="Helical" evidence="2">
    <location>
        <begin position="12"/>
        <end position="37"/>
    </location>
</feature>
<name>A0A2T1D8W6_9CYAN</name>
<sequence length="215" mass="23290">MFNISISSAFAFLGLAIGWIVALFILTLEILILQFIWVGTNSRPKYDKERKEWYKPKGINLEKVISDEKGDASLARFQFLIFTFIISMSLVLIIVSGRDGPAFPTKIPPEILGLLGISSASYVLAKGIQAGRDVNLQENNLAESPDGLNKIPPPNQAGATVSPASTEPQPRVDIFVHLPSAQITADATNQTPSPEPTDPNDTHETSESEGTVSKA</sequence>
<organism evidence="3 4">
    <name type="scientific">Phormidesmis priestleyi ULC007</name>
    <dbReference type="NCBI Taxonomy" id="1920490"/>
    <lineage>
        <taxon>Bacteria</taxon>
        <taxon>Bacillati</taxon>
        <taxon>Cyanobacteriota</taxon>
        <taxon>Cyanophyceae</taxon>
        <taxon>Leptolyngbyales</taxon>
        <taxon>Leptolyngbyaceae</taxon>
        <taxon>Phormidesmis</taxon>
    </lineage>
</organism>
<feature type="compositionally biased region" description="Polar residues" evidence="1">
    <location>
        <begin position="157"/>
        <end position="168"/>
    </location>
</feature>
<evidence type="ECO:0000313" key="4">
    <source>
        <dbReference type="Proteomes" id="UP000238634"/>
    </source>
</evidence>
<accession>A0A2T1D8W6</accession>
<evidence type="ECO:0000256" key="2">
    <source>
        <dbReference type="SAM" id="Phobius"/>
    </source>
</evidence>
<keyword evidence="4" id="KW-1185">Reference proteome</keyword>
<comment type="caution">
    <text evidence="3">The sequence shown here is derived from an EMBL/GenBank/DDBJ whole genome shotgun (WGS) entry which is preliminary data.</text>
</comment>
<proteinExistence type="predicted"/>
<dbReference type="OrthoDB" id="514724at2"/>
<keyword evidence="2" id="KW-0812">Transmembrane</keyword>
<evidence type="ECO:0000256" key="1">
    <source>
        <dbReference type="SAM" id="MobiDB-lite"/>
    </source>
</evidence>
<feature type="region of interest" description="Disordered" evidence="1">
    <location>
        <begin position="142"/>
        <end position="215"/>
    </location>
</feature>
<protein>
    <submittedName>
        <fullName evidence="3">Uncharacterized protein</fullName>
    </submittedName>
</protein>
<evidence type="ECO:0000313" key="3">
    <source>
        <dbReference type="EMBL" id="PSB16893.1"/>
    </source>
</evidence>
<reference evidence="3 4" key="2">
    <citation type="submission" date="2018-03" db="EMBL/GenBank/DDBJ databases">
        <title>The ancient ancestry and fast evolution of plastids.</title>
        <authorList>
            <person name="Moore K.R."/>
            <person name="Magnabosco C."/>
            <person name="Momper L."/>
            <person name="Gold D.A."/>
            <person name="Bosak T."/>
            <person name="Fournier G.P."/>
        </authorList>
    </citation>
    <scope>NUCLEOTIDE SEQUENCE [LARGE SCALE GENOMIC DNA]</scope>
    <source>
        <strain evidence="3 4">ULC007</strain>
    </source>
</reference>
<dbReference type="RefSeq" id="WP_073074512.1">
    <property type="nucleotide sequence ID" value="NZ_MPPI01000038.1"/>
</dbReference>
<dbReference type="EMBL" id="PVWG01000035">
    <property type="protein sequence ID" value="PSB16893.1"/>
    <property type="molecule type" value="Genomic_DNA"/>
</dbReference>
<feature type="transmembrane region" description="Helical" evidence="2">
    <location>
        <begin position="77"/>
        <end position="97"/>
    </location>
</feature>
<dbReference type="Proteomes" id="UP000238634">
    <property type="component" value="Unassembled WGS sequence"/>
</dbReference>
<feature type="compositionally biased region" description="Polar residues" evidence="1">
    <location>
        <begin position="181"/>
        <end position="192"/>
    </location>
</feature>
<dbReference type="STRING" id="1920490.GCA_001895925_02072"/>